<organism evidence="2 3">
    <name type="scientific">Deinococcus yavapaiensis KR-236</name>
    <dbReference type="NCBI Taxonomy" id="694435"/>
    <lineage>
        <taxon>Bacteria</taxon>
        <taxon>Thermotogati</taxon>
        <taxon>Deinococcota</taxon>
        <taxon>Deinococci</taxon>
        <taxon>Deinococcales</taxon>
        <taxon>Deinococcaceae</taxon>
        <taxon>Deinococcus</taxon>
    </lineage>
</organism>
<dbReference type="GO" id="GO:0004180">
    <property type="term" value="F:carboxypeptidase activity"/>
    <property type="evidence" value="ECO:0007669"/>
    <property type="project" value="UniProtKB-KW"/>
</dbReference>
<dbReference type="Gene3D" id="2.60.40.1120">
    <property type="entry name" value="Carboxypeptidase-like, regulatory domain"/>
    <property type="match status" value="1"/>
</dbReference>
<dbReference type="RefSeq" id="WP_110887642.1">
    <property type="nucleotide sequence ID" value="NZ_QJSX01000012.1"/>
</dbReference>
<feature type="chain" id="PRO_5016381248" evidence="1">
    <location>
        <begin position="27"/>
        <end position="252"/>
    </location>
</feature>
<gene>
    <name evidence="2" type="ORF">DES52_11277</name>
</gene>
<dbReference type="EMBL" id="QJSX01000012">
    <property type="protein sequence ID" value="PYE52756.1"/>
    <property type="molecule type" value="Genomic_DNA"/>
</dbReference>
<keyword evidence="2" id="KW-0645">Protease</keyword>
<keyword evidence="3" id="KW-1185">Reference proteome</keyword>
<dbReference type="AlphaFoldDB" id="A0A318S8M8"/>
<dbReference type="Proteomes" id="UP000248326">
    <property type="component" value="Unassembled WGS sequence"/>
</dbReference>
<keyword evidence="2" id="KW-0121">Carboxypeptidase</keyword>
<dbReference type="InterPro" id="IPR008969">
    <property type="entry name" value="CarboxyPept-like_regulatory"/>
</dbReference>
<feature type="signal peptide" evidence="1">
    <location>
        <begin position="1"/>
        <end position="26"/>
    </location>
</feature>
<dbReference type="Pfam" id="PF13620">
    <property type="entry name" value="CarboxypepD_reg"/>
    <property type="match status" value="1"/>
</dbReference>
<evidence type="ECO:0000256" key="1">
    <source>
        <dbReference type="SAM" id="SignalP"/>
    </source>
</evidence>
<reference evidence="2 3" key="1">
    <citation type="submission" date="2018-06" db="EMBL/GenBank/DDBJ databases">
        <title>Genomic Encyclopedia of Type Strains, Phase IV (KMG-IV): sequencing the most valuable type-strain genomes for metagenomic binning, comparative biology and taxonomic classification.</title>
        <authorList>
            <person name="Goeker M."/>
        </authorList>
    </citation>
    <scope>NUCLEOTIDE SEQUENCE [LARGE SCALE GENOMIC DNA]</scope>
    <source>
        <strain evidence="2 3">DSM 18048</strain>
    </source>
</reference>
<comment type="caution">
    <text evidence="2">The sequence shown here is derived from an EMBL/GenBank/DDBJ whole genome shotgun (WGS) entry which is preliminary data.</text>
</comment>
<keyword evidence="1" id="KW-0732">Signal</keyword>
<protein>
    <submittedName>
        <fullName evidence="2">Carboxypeptidase family protein</fullName>
    </submittedName>
</protein>
<sequence>MNDPRRHATFAATLALAATASAFTSAPPPLKPEPGFAQGQVLDTRGAPVPGAKIIVDSTVLRDVNLITKTDARGRYRVPLPPLNSWRVYASIEREYHGRTYAFDLHPTTDKTFSSVQGGVSDFRWQLTGEKTGGSHGTYGGTVLASAEAGDFSIEGQAVELTLTPNGPLVDGNPGTTIKAKVAATGDGLGLADVPIGRYTVTARYAPPGETSRALLVRLEGVGEYGERVTGDFTEHKYVRGAYQLRLDVRLP</sequence>
<name>A0A318S8M8_9DEIO</name>
<evidence type="ECO:0000313" key="2">
    <source>
        <dbReference type="EMBL" id="PYE52756.1"/>
    </source>
</evidence>
<accession>A0A318S8M8</accession>
<dbReference type="OrthoDB" id="939978at2"/>
<keyword evidence="2" id="KW-0378">Hydrolase</keyword>
<proteinExistence type="predicted"/>
<dbReference type="SUPFAM" id="SSF49464">
    <property type="entry name" value="Carboxypeptidase regulatory domain-like"/>
    <property type="match status" value="1"/>
</dbReference>
<evidence type="ECO:0000313" key="3">
    <source>
        <dbReference type="Proteomes" id="UP000248326"/>
    </source>
</evidence>